<dbReference type="PRINTS" id="PR00081">
    <property type="entry name" value="GDHRDH"/>
</dbReference>
<dbReference type="Proteomes" id="UP000637513">
    <property type="component" value="Unassembled WGS sequence"/>
</dbReference>
<sequence length="256" mass="28932">MPKNIAVITGASGGLGREFVRLFTKDDSIQEIWAVARKKDKLEKLQKEFGSKIRIFSYDLSDIEQIEIFTKEYTKGSIHISYLVNNAGYGKFGAYNDISVSQSLNMIQLNVNSVVAMGLYSIPYMSAGSHIINIASQASFQPLPYLNIYAATKAFVRNYTRALHRELKECRISATAVCPGWMHTDFIQAGKIGAKKSVNCFWGIVMPHFVAKKAVKDAKKGKDISVYGWYVKTCHVLSKIIPQRLVMYVWKKQQHF</sequence>
<accession>A0ABR7MSS1</accession>
<name>A0ABR7MSS1_9FIRM</name>
<dbReference type="CDD" id="cd05233">
    <property type="entry name" value="SDR_c"/>
    <property type="match status" value="1"/>
</dbReference>
<comment type="caution">
    <text evidence="4">The sequence shown here is derived from an EMBL/GenBank/DDBJ whole genome shotgun (WGS) entry which is preliminary data.</text>
</comment>
<dbReference type="PRINTS" id="PR00080">
    <property type="entry name" value="SDRFAMILY"/>
</dbReference>
<evidence type="ECO:0000313" key="5">
    <source>
        <dbReference type="Proteomes" id="UP000637513"/>
    </source>
</evidence>
<keyword evidence="2" id="KW-0560">Oxidoreductase</keyword>
<dbReference type="PROSITE" id="PS00061">
    <property type="entry name" value="ADH_SHORT"/>
    <property type="match status" value="1"/>
</dbReference>
<gene>
    <name evidence="4" type="ORF">H8700_03975</name>
</gene>
<dbReference type="Gene3D" id="3.40.50.720">
    <property type="entry name" value="NAD(P)-binding Rossmann-like Domain"/>
    <property type="match status" value="1"/>
</dbReference>
<protein>
    <submittedName>
        <fullName evidence="4">SDR family NAD(P)-dependent oxidoreductase</fullName>
    </submittedName>
</protein>
<dbReference type="SUPFAM" id="SSF51735">
    <property type="entry name" value="NAD(P)-binding Rossmann-fold domains"/>
    <property type="match status" value="1"/>
</dbReference>
<dbReference type="EMBL" id="JACRSW010000014">
    <property type="protein sequence ID" value="MBC8556863.1"/>
    <property type="molecule type" value="Genomic_DNA"/>
</dbReference>
<organism evidence="4 5">
    <name type="scientific">Jutongia hominis</name>
    <dbReference type="NCBI Taxonomy" id="2763664"/>
    <lineage>
        <taxon>Bacteria</taxon>
        <taxon>Bacillati</taxon>
        <taxon>Bacillota</taxon>
        <taxon>Clostridia</taxon>
        <taxon>Lachnospirales</taxon>
        <taxon>Lachnospiraceae</taxon>
        <taxon>Jutongia</taxon>
    </lineage>
</organism>
<dbReference type="Pfam" id="PF00106">
    <property type="entry name" value="adh_short"/>
    <property type="match status" value="1"/>
</dbReference>
<reference evidence="4 5" key="1">
    <citation type="submission" date="2020-08" db="EMBL/GenBank/DDBJ databases">
        <title>Genome public.</title>
        <authorList>
            <person name="Liu C."/>
            <person name="Sun Q."/>
        </authorList>
    </citation>
    <scope>NUCLEOTIDE SEQUENCE [LARGE SCALE GENOMIC DNA]</scope>
    <source>
        <strain evidence="4 5">BX3</strain>
    </source>
</reference>
<evidence type="ECO:0000256" key="3">
    <source>
        <dbReference type="RuleBase" id="RU000363"/>
    </source>
</evidence>
<evidence type="ECO:0000313" key="4">
    <source>
        <dbReference type="EMBL" id="MBC8556863.1"/>
    </source>
</evidence>
<dbReference type="PANTHER" id="PTHR42901:SF1">
    <property type="entry name" value="ALCOHOL DEHYDROGENASE"/>
    <property type="match status" value="1"/>
</dbReference>
<proteinExistence type="inferred from homology"/>
<evidence type="ECO:0000256" key="1">
    <source>
        <dbReference type="ARBA" id="ARBA00006484"/>
    </source>
</evidence>
<dbReference type="InterPro" id="IPR036291">
    <property type="entry name" value="NAD(P)-bd_dom_sf"/>
</dbReference>
<dbReference type="RefSeq" id="WP_249303296.1">
    <property type="nucleotide sequence ID" value="NZ_JACRSW010000014.1"/>
</dbReference>
<evidence type="ECO:0000256" key="2">
    <source>
        <dbReference type="ARBA" id="ARBA00023002"/>
    </source>
</evidence>
<comment type="similarity">
    <text evidence="1 3">Belongs to the short-chain dehydrogenases/reductases (SDR) family.</text>
</comment>
<dbReference type="InterPro" id="IPR020904">
    <property type="entry name" value="Sc_DH/Rdtase_CS"/>
</dbReference>
<dbReference type="PANTHER" id="PTHR42901">
    <property type="entry name" value="ALCOHOL DEHYDROGENASE"/>
    <property type="match status" value="1"/>
</dbReference>
<dbReference type="InterPro" id="IPR002347">
    <property type="entry name" value="SDR_fam"/>
</dbReference>
<keyword evidence="5" id="KW-1185">Reference proteome</keyword>